<evidence type="ECO:0000256" key="3">
    <source>
        <dbReference type="ARBA" id="ARBA00022692"/>
    </source>
</evidence>
<dbReference type="AlphaFoldDB" id="A0A6J7HVK0"/>
<evidence type="ECO:0000256" key="5">
    <source>
        <dbReference type="ARBA" id="ARBA00023136"/>
    </source>
</evidence>
<reference evidence="9" key="1">
    <citation type="submission" date="2020-05" db="EMBL/GenBank/DDBJ databases">
        <authorList>
            <person name="Chiriac C."/>
            <person name="Salcher M."/>
            <person name="Ghai R."/>
            <person name="Kavagutti S V."/>
        </authorList>
    </citation>
    <scope>NUCLEOTIDE SEQUENCE</scope>
</reference>
<organism evidence="9">
    <name type="scientific">freshwater metagenome</name>
    <dbReference type="NCBI Taxonomy" id="449393"/>
    <lineage>
        <taxon>unclassified sequences</taxon>
        <taxon>metagenomes</taxon>
        <taxon>ecological metagenomes</taxon>
    </lineage>
</organism>
<protein>
    <submittedName>
        <fullName evidence="9">Unannotated protein</fullName>
    </submittedName>
</protein>
<comment type="subcellular location">
    <subcellularLocation>
        <location evidence="1">Cell membrane</location>
        <topology evidence="1">Multi-pass membrane protein</topology>
    </subcellularLocation>
</comment>
<evidence type="ECO:0000256" key="4">
    <source>
        <dbReference type="ARBA" id="ARBA00022989"/>
    </source>
</evidence>
<gene>
    <name evidence="9" type="ORF">UFOPK3720_00209</name>
</gene>
<keyword evidence="2" id="KW-1003">Cell membrane</keyword>
<proteinExistence type="predicted"/>
<evidence type="ECO:0000256" key="2">
    <source>
        <dbReference type="ARBA" id="ARBA00022475"/>
    </source>
</evidence>
<evidence type="ECO:0000256" key="1">
    <source>
        <dbReference type="ARBA" id="ARBA00004651"/>
    </source>
</evidence>
<evidence type="ECO:0000256" key="7">
    <source>
        <dbReference type="SAM" id="Phobius"/>
    </source>
</evidence>
<feature type="transmembrane region" description="Helical" evidence="7">
    <location>
        <begin position="49"/>
        <end position="67"/>
    </location>
</feature>
<evidence type="ECO:0000259" key="8">
    <source>
        <dbReference type="Pfam" id="PF13396"/>
    </source>
</evidence>
<feature type="domain" description="Cardiolipin synthase N-terminal" evidence="8">
    <location>
        <begin position="26"/>
        <end position="69"/>
    </location>
</feature>
<dbReference type="Pfam" id="PF13396">
    <property type="entry name" value="PLDc_N"/>
    <property type="match status" value="1"/>
</dbReference>
<dbReference type="GO" id="GO:0005886">
    <property type="term" value="C:plasma membrane"/>
    <property type="evidence" value="ECO:0007669"/>
    <property type="project" value="UniProtKB-SubCell"/>
</dbReference>
<sequence>MARKRWNEMSEKQKAATVVAAAVQLALAAAAWADLARRPAEQVRGPKVAWGLAIAVNFVGPISYFALGRRREALGPALLPTTAVNEQPNNAMETGSHTSRSPADGVAAFSTPANAE</sequence>
<accession>A0A6J7HVK0</accession>
<dbReference type="InterPro" id="IPR027379">
    <property type="entry name" value="CLS_N"/>
</dbReference>
<evidence type="ECO:0000256" key="6">
    <source>
        <dbReference type="SAM" id="MobiDB-lite"/>
    </source>
</evidence>
<feature type="region of interest" description="Disordered" evidence="6">
    <location>
        <begin position="80"/>
        <end position="116"/>
    </location>
</feature>
<keyword evidence="5 7" id="KW-0472">Membrane</keyword>
<name>A0A6J7HVK0_9ZZZZ</name>
<feature type="compositionally biased region" description="Polar residues" evidence="6">
    <location>
        <begin position="82"/>
        <end position="101"/>
    </location>
</feature>
<evidence type="ECO:0000313" key="9">
    <source>
        <dbReference type="EMBL" id="CAB4920765.1"/>
    </source>
</evidence>
<keyword evidence="4 7" id="KW-1133">Transmembrane helix</keyword>
<keyword evidence="3 7" id="KW-0812">Transmembrane</keyword>
<dbReference type="EMBL" id="CAFBNB010000023">
    <property type="protein sequence ID" value="CAB4920765.1"/>
    <property type="molecule type" value="Genomic_DNA"/>
</dbReference>